<evidence type="ECO:0000313" key="3">
    <source>
        <dbReference type="EMBL" id="KAG5306242.1"/>
    </source>
</evidence>
<dbReference type="Gene3D" id="3.30.70.270">
    <property type="match status" value="1"/>
</dbReference>
<dbReference type="Pfam" id="PF17921">
    <property type="entry name" value="Integrase_H2C2"/>
    <property type="match status" value="1"/>
</dbReference>
<feature type="non-terminal residue" evidence="3">
    <location>
        <position position="460"/>
    </location>
</feature>
<feature type="domain" description="Integrase zinc-binding" evidence="2">
    <location>
        <begin position="175"/>
        <end position="226"/>
    </location>
</feature>
<protein>
    <recommendedName>
        <fullName evidence="1">RNA-directed DNA polymerase</fullName>
        <ecNumber evidence="1">2.7.7.49</ecNumber>
    </recommendedName>
</protein>
<dbReference type="FunFam" id="1.10.340.70:FF:000001">
    <property type="entry name" value="Retrovirus-related Pol polyprotein from transposon gypsy-like Protein"/>
    <property type="match status" value="1"/>
</dbReference>
<comment type="caution">
    <text evidence="3">The sequence shown here is derived from an EMBL/GenBank/DDBJ whole genome shotgun (WGS) entry which is preliminary data.</text>
</comment>
<dbReference type="Proteomes" id="UP000667349">
    <property type="component" value="Unassembled WGS sequence"/>
</dbReference>
<dbReference type="GO" id="GO:0003964">
    <property type="term" value="F:RNA-directed DNA polymerase activity"/>
    <property type="evidence" value="ECO:0007669"/>
    <property type="project" value="UniProtKB-EC"/>
</dbReference>
<name>A0A836JAV4_9HYME</name>
<evidence type="ECO:0000256" key="1">
    <source>
        <dbReference type="ARBA" id="ARBA00012493"/>
    </source>
</evidence>
<dbReference type="Gene3D" id="1.10.340.70">
    <property type="match status" value="1"/>
</dbReference>
<reference evidence="3" key="1">
    <citation type="submission" date="2020-02" db="EMBL/GenBank/DDBJ databases">
        <title>Relaxed selection underlies rapid genomic changes in the transitions from sociality to social parasitism in ants.</title>
        <authorList>
            <person name="Bi X."/>
        </authorList>
    </citation>
    <scope>NUCLEOTIDE SEQUENCE</scope>
    <source>
        <strain evidence="3">BGI-DK2013a</strain>
        <tissue evidence="3">Whole body</tissue>
    </source>
</reference>
<dbReference type="InterPro" id="IPR036397">
    <property type="entry name" value="RNaseH_sf"/>
</dbReference>
<dbReference type="EC" id="2.7.7.49" evidence="1"/>
<dbReference type="GO" id="GO:0042575">
    <property type="term" value="C:DNA polymerase complex"/>
    <property type="evidence" value="ECO:0007669"/>
    <property type="project" value="UniProtKB-ARBA"/>
</dbReference>
<dbReference type="SUPFAM" id="SSF53098">
    <property type="entry name" value="Ribonuclease H-like"/>
    <property type="match status" value="1"/>
</dbReference>
<proteinExistence type="predicted"/>
<dbReference type="InterPro" id="IPR043128">
    <property type="entry name" value="Rev_trsase/Diguanyl_cyclase"/>
</dbReference>
<accession>A0A836JAV4</accession>
<dbReference type="EMBL" id="JAANHZ010000847">
    <property type="protein sequence ID" value="KAG5306242.1"/>
    <property type="molecule type" value="Genomic_DNA"/>
</dbReference>
<dbReference type="InterPro" id="IPR041588">
    <property type="entry name" value="Integrase_H2C2"/>
</dbReference>
<evidence type="ECO:0000313" key="4">
    <source>
        <dbReference type="Proteomes" id="UP000667349"/>
    </source>
</evidence>
<dbReference type="InterPro" id="IPR050951">
    <property type="entry name" value="Retrovirus_Pol_polyprotein"/>
</dbReference>
<feature type="non-terminal residue" evidence="3">
    <location>
        <position position="1"/>
    </location>
</feature>
<gene>
    <name evidence="3" type="primary">Rrpo</name>
    <name evidence="3" type="ORF">G6Z75_0009717</name>
</gene>
<dbReference type="InterPro" id="IPR012337">
    <property type="entry name" value="RNaseH-like_sf"/>
</dbReference>
<dbReference type="Gene3D" id="3.30.420.10">
    <property type="entry name" value="Ribonuclease H-like superfamily/Ribonuclease H"/>
    <property type="match status" value="1"/>
</dbReference>
<dbReference type="PANTHER" id="PTHR37984:SF5">
    <property type="entry name" value="PROTEIN NYNRIN-LIKE"/>
    <property type="match status" value="1"/>
</dbReference>
<dbReference type="AlphaFoldDB" id="A0A836JAV4"/>
<dbReference type="GO" id="GO:0003676">
    <property type="term" value="F:nucleic acid binding"/>
    <property type="evidence" value="ECO:0007669"/>
    <property type="project" value="InterPro"/>
</dbReference>
<organism evidence="3 4">
    <name type="scientific">Acromyrmex insinuator</name>
    <dbReference type="NCBI Taxonomy" id="230686"/>
    <lineage>
        <taxon>Eukaryota</taxon>
        <taxon>Metazoa</taxon>
        <taxon>Ecdysozoa</taxon>
        <taxon>Arthropoda</taxon>
        <taxon>Hexapoda</taxon>
        <taxon>Insecta</taxon>
        <taxon>Pterygota</taxon>
        <taxon>Neoptera</taxon>
        <taxon>Endopterygota</taxon>
        <taxon>Hymenoptera</taxon>
        <taxon>Apocrita</taxon>
        <taxon>Aculeata</taxon>
        <taxon>Formicoidea</taxon>
        <taxon>Formicidae</taxon>
        <taxon>Myrmicinae</taxon>
        <taxon>Acromyrmex</taxon>
    </lineage>
</organism>
<keyword evidence="4" id="KW-1185">Reference proteome</keyword>
<sequence>MRFCVNSRKINAVTIKYSYSLRRIDDILDQSSGNIRFITLDLKSGSWQIKIRPQDREITAFYLDDVIIFKKIFEKMLLNCKQIFKRSKFKFFSKKIKYLGYVISAGGISTDLEKKNRNKAKKCVMRRENLATNADRLSRRPCMHDQYRYCANVELKEATKQESCGKNYPRLIVLRKLVMQILEELHNSPTGEHFGINKMLDKVRKRFYWATCKQNVKECKTCQVCLARIIFRYGIFLEVHTDQGRNFESRIYRELSRLLGIKKTRMAKHETTGMIPAELYSVQELYLPIDLLRGSLPEIEEVDSLEGYVGKVKRKFEEIRTNIRERINIKSSEGPYYIVKKATEYREVGKIFFWNARGIIHIDYLPSKQTNGDYYAVLLDFKEKRPHLAKKKVLFHQDNARIHTPGIDGTKLCYELLLHPDIFAPCDYFLFPNLKKWFGGKRFTTESSSSPKQITLILKG</sequence>
<dbReference type="PANTHER" id="PTHR37984">
    <property type="entry name" value="PROTEIN CBG26694"/>
    <property type="match status" value="1"/>
</dbReference>
<dbReference type="InterPro" id="IPR043502">
    <property type="entry name" value="DNA/RNA_pol_sf"/>
</dbReference>
<evidence type="ECO:0000259" key="2">
    <source>
        <dbReference type="Pfam" id="PF17921"/>
    </source>
</evidence>
<dbReference type="SUPFAM" id="SSF56672">
    <property type="entry name" value="DNA/RNA polymerases"/>
    <property type="match status" value="1"/>
</dbReference>